<accession>V2WP18</accession>
<dbReference type="AlphaFoldDB" id="V2WP18"/>
<keyword evidence="2" id="KW-1185">Reference proteome</keyword>
<protein>
    <submittedName>
        <fullName evidence="1">Uncharacterized protein</fullName>
    </submittedName>
</protein>
<dbReference type="EMBL" id="AWSO01001581">
    <property type="protein sequence ID" value="ESK83317.1"/>
    <property type="molecule type" value="Genomic_DNA"/>
</dbReference>
<reference evidence="1 2" key="1">
    <citation type="journal article" date="2014" name="BMC Genomics">
        <title>Genome and secretome analysis of the hemibiotrophic fungal pathogen, Moniliophthora roreri, which causes frosty pod rot disease of cacao: mechanisms of the biotrophic and necrotrophic phases.</title>
        <authorList>
            <person name="Meinhardt L.W."/>
            <person name="Costa G.G.L."/>
            <person name="Thomazella D.P.T."/>
            <person name="Teixeira P.J.P.L."/>
            <person name="Carazzolle M.F."/>
            <person name="Schuster S.C."/>
            <person name="Carlson J.E."/>
            <person name="Guiltinan M.J."/>
            <person name="Mieczkowski P."/>
            <person name="Farmer A."/>
            <person name="Ramaraj T."/>
            <person name="Crozier J."/>
            <person name="Davis R.E."/>
            <person name="Shao J."/>
            <person name="Melnick R.L."/>
            <person name="Pereira G.A.G."/>
            <person name="Bailey B.A."/>
        </authorList>
    </citation>
    <scope>NUCLEOTIDE SEQUENCE [LARGE SCALE GENOMIC DNA]</scope>
    <source>
        <strain evidence="1 2">MCA 2997</strain>
    </source>
</reference>
<proteinExistence type="predicted"/>
<organism evidence="1 2">
    <name type="scientific">Moniliophthora roreri (strain MCA 2997)</name>
    <name type="common">Cocoa frosty pod rot fungus</name>
    <name type="synonym">Crinipellis roreri</name>
    <dbReference type="NCBI Taxonomy" id="1381753"/>
    <lineage>
        <taxon>Eukaryota</taxon>
        <taxon>Fungi</taxon>
        <taxon>Dikarya</taxon>
        <taxon>Basidiomycota</taxon>
        <taxon>Agaricomycotina</taxon>
        <taxon>Agaricomycetes</taxon>
        <taxon>Agaricomycetidae</taxon>
        <taxon>Agaricales</taxon>
        <taxon>Marasmiineae</taxon>
        <taxon>Marasmiaceae</taxon>
        <taxon>Moniliophthora</taxon>
    </lineage>
</organism>
<evidence type="ECO:0000313" key="2">
    <source>
        <dbReference type="Proteomes" id="UP000017559"/>
    </source>
</evidence>
<evidence type="ECO:0000313" key="1">
    <source>
        <dbReference type="EMBL" id="ESK83317.1"/>
    </source>
</evidence>
<comment type="caution">
    <text evidence="1">The sequence shown here is derived from an EMBL/GenBank/DDBJ whole genome shotgun (WGS) entry which is preliminary data.</text>
</comment>
<dbReference type="HOGENOM" id="CLU_2159042_0_0_1"/>
<name>V2WP18_MONRO</name>
<gene>
    <name evidence="1" type="ORF">Moror_8800</name>
</gene>
<dbReference type="KEGG" id="mrr:Moror_8800"/>
<sequence>MASQFPKTVASSTLSTEISRLLTQSANESIQTEKEIYQEYMHLQMQMLKLEDPHLSELECEEQAIKDYNAAMIMCLTSIYKAMSQNLRNLLNLQTMMLPVKAEHSNGTCMD</sequence>
<dbReference type="Proteomes" id="UP000017559">
    <property type="component" value="Unassembled WGS sequence"/>
</dbReference>